<evidence type="ECO:0000313" key="2">
    <source>
        <dbReference type="RefSeq" id="XP_020991000.1"/>
    </source>
</evidence>
<reference evidence="2" key="2">
    <citation type="submission" date="2025-08" db="UniProtKB">
        <authorList>
            <consortium name="RefSeq"/>
        </authorList>
    </citation>
    <scope>IDENTIFICATION</scope>
    <source>
        <tissue evidence="2">Whole plant</tissue>
    </source>
</reference>
<reference evidence="1" key="1">
    <citation type="journal article" date="2016" name="Nat. Genet.">
        <title>The genome sequences of Arachis duranensis and Arachis ipaensis, the diploid ancestors of cultivated peanut.</title>
        <authorList>
            <person name="Bertioli D.J."/>
            <person name="Cannon S.B."/>
            <person name="Froenicke L."/>
            <person name="Huang G."/>
            <person name="Farmer A.D."/>
            <person name="Cannon E.K."/>
            <person name="Liu X."/>
            <person name="Gao D."/>
            <person name="Clevenger J."/>
            <person name="Dash S."/>
            <person name="Ren L."/>
            <person name="Moretzsohn M.C."/>
            <person name="Shirasawa K."/>
            <person name="Huang W."/>
            <person name="Vidigal B."/>
            <person name="Abernathy B."/>
            <person name="Chu Y."/>
            <person name="Niederhuth C.E."/>
            <person name="Umale P."/>
            <person name="Araujo A.C."/>
            <person name="Kozik A."/>
            <person name="Kim K.D."/>
            <person name="Burow M.D."/>
            <person name="Varshney R.K."/>
            <person name="Wang X."/>
            <person name="Zhang X."/>
            <person name="Barkley N."/>
            <person name="Guimaraes P.M."/>
            <person name="Isobe S."/>
            <person name="Guo B."/>
            <person name="Liao B."/>
            <person name="Stalker H.T."/>
            <person name="Schmitz R.J."/>
            <person name="Scheffler B.E."/>
            <person name="Leal-Bertioli S.C."/>
            <person name="Xun X."/>
            <person name="Jackson S.A."/>
            <person name="Michelmore R."/>
            <person name="Ozias-Akins P."/>
        </authorList>
    </citation>
    <scope>NUCLEOTIDE SEQUENCE [LARGE SCALE GENOMIC DNA]</scope>
    <source>
        <strain evidence="1">cv. V14167</strain>
    </source>
</reference>
<keyword evidence="1" id="KW-1185">Reference proteome</keyword>
<dbReference type="GeneID" id="107474337"/>
<dbReference type="Proteomes" id="UP000515211">
    <property type="component" value="Chromosome 2"/>
</dbReference>
<sequence length="180" mass="20010">MMGRQETPPLLPPGTATEAYVIWSLSRVTAARTTTVAAAGIVNRGRRYWFCHSHSQRRNQLHHRTFGAEKHHYHGRVPLPIRFFKSGFCPFEIPGRLLILRSCTAAIIRDSGRCCHLKIIDRAAAGSTWNYGCFACYYSLSSDDCASHKCCGGCCAILFISEVVTELICGIEAVSTIEKK</sequence>
<evidence type="ECO:0000313" key="1">
    <source>
        <dbReference type="Proteomes" id="UP000515211"/>
    </source>
</evidence>
<accession>A0A6P5N2B8</accession>
<name>A0A6P5N2B8_ARADU</name>
<dbReference type="AlphaFoldDB" id="A0A6P5N2B8"/>
<proteinExistence type="predicted"/>
<gene>
    <name evidence="2" type="primary">LOC107474337</name>
</gene>
<dbReference type="KEGG" id="adu:107474337"/>
<protein>
    <submittedName>
        <fullName evidence="2">Uncharacterized protein LOC107474337 isoform X2</fullName>
    </submittedName>
</protein>
<organism evidence="1 2">
    <name type="scientific">Arachis duranensis</name>
    <name type="common">Wild peanut</name>
    <dbReference type="NCBI Taxonomy" id="130453"/>
    <lineage>
        <taxon>Eukaryota</taxon>
        <taxon>Viridiplantae</taxon>
        <taxon>Streptophyta</taxon>
        <taxon>Embryophyta</taxon>
        <taxon>Tracheophyta</taxon>
        <taxon>Spermatophyta</taxon>
        <taxon>Magnoliopsida</taxon>
        <taxon>eudicotyledons</taxon>
        <taxon>Gunneridae</taxon>
        <taxon>Pentapetalae</taxon>
        <taxon>rosids</taxon>
        <taxon>fabids</taxon>
        <taxon>Fabales</taxon>
        <taxon>Fabaceae</taxon>
        <taxon>Papilionoideae</taxon>
        <taxon>50 kb inversion clade</taxon>
        <taxon>dalbergioids sensu lato</taxon>
        <taxon>Dalbergieae</taxon>
        <taxon>Pterocarpus clade</taxon>
        <taxon>Arachis</taxon>
    </lineage>
</organism>
<dbReference type="RefSeq" id="XP_020991000.1">
    <property type="nucleotide sequence ID" value="XM_021135341.2"/>
</dbReference>